<accession>A0A7X9S1T0</accession>
<protein>
    <submittedName>
        <fullName evidence="1">Uncharacterized protein</fullName>
    </submittedName>
</protein>
<name>A0A7X9S1T0_9BACT</name>
<evidence type="ECO:0000313" key="1">
    <source>
        <dbReference type="EMBL" id="NME72814.1"/>
    </source>
</evidence>
<evidence type="ECO:0000313" key="2">
    <source>
        <dbReference type="Proteomes" id="UP000576082"/>
    </source>
</evidence>
<dbReference type="AlphaFoldDB" id="A0A7X9S1T0"/>
<organism evidence="1 2">
    <name type="scientific">Flammeovirga aprica JL-4</name>
    <dbReference type="NCBI Taxonomy" id="694437"/>
    <lineage>
        <taxon>Bacteria</taxon>
        <taxon>Pseudomonadati</taxon>
        <taxon>Bacteroidota</taxon>
        <taxon>Cytophagia</taxon>
        <taxon>Cytophagales</taxon>
        <taxon>Flammeovirgaceae</taxon>
        <taxon>Flammeovirga</taxon>
    </lineage>
</organism>
<comment type="caution">
    <text evidence="1">The sequence shown here is derived from an EMBL/GenBank/DDBJ whole genome shotgun (WGS) entry which is preliminary data.</text>
</comment>
<gene>
    <name evidence="1" type="ORF">HHU12_32960</name>
</gene>
<dbReference type="EMBL" id="JABANE010000214">
    <property type="protein sequence ID" value="NME72814.1"/>
    <property type="molecule type" value="Genomic_DNA"/>
</dbReference>
<proteinExistence type="predicted"/>
<reference evidence="1 2" key="1">
    <citation type="submission" date="2020-04" db="EMBL/GenBank/DDBJ databases">
        <title>Flammeovirga sp. SR4, a novel species isolated from seawater.</title>
        <authorList>
            <person name="Wang X."/>
        </authorList>
    </citation>
    <scope>NUCLEOTIDE SEQUENCE [LARGE SCALE GENOMIC DNA]</scope>
    <source>
        <strain evidence="1 2">ATCC 23126</strain>
    </source>
</reference>
<dbReference type="Proteomes" id="UP000576082">
    <property type="component" value="Unassembled WGS sequence"/>
</dbReference>
<dbReference type="RefSeq" id="WP_169660982.1">
    <property type="nucleotide sequence ID" value="NZ_JABANE010000214.1"/>
</dbReference>
<keyword evidence="2" id="KW-1185">Reference proteome</keyword>
<sequence length="224" mass="25124">MKKSNIYLIALLSSVTLFIITGAIVSVARGKKVNVENSSVQKMSAYSSLSIQNTNYYVSISSSDDFEFKVYFKEDVQPVEFPYELKGDTLILAEIPAELKDKIKRLQVKLPLEELNIEATSSKFGFDHFNGSTLKLDLDNTEASIYSETALSKLEIKGINHSNFHSRVKCDSLKLDIEKSEFNNWSSTKVVEGKISNKAFVTINNPGDANLSKDSSSKINYYYN</sequence>